<accession>A0AAD4WJG9</accession>
<reference evidence="2 3" key="1">
    <citation type="journal article" date="2022" name="G3 (Bethesda)">
        <title>Whole-genome sequence and methylome profiling of the almond [Prunus dulcis (Mill.) D.A. Webb] cultivar 'Nonpareil'.</title>
        <authorList>
            <person name="D'Amico-Willman K.M."/>
            <person name="Ouma W.Z."/>
            <person name="Meulia T."/>
            <person name="Sideli G.M."/>
            <person name="Gradziel T.M."/>
            <person name="Fresnedo-Ramirez J."/>
        </authorList>
    </citation>
    <scope>NUCLEOTIDE SEQUENCE [LARGE SCALE GENOMIC DNA]</scope>
    <source>
        <strain evidence="2">Clone GOH B32 T37-40</strain>
    </source>
</reference>
<dbReference type="Proteomes" id="UP001054821">
    <property type="component" value="Chromosome 2"/>
</dbReference>
<dbReference type="AlphaFoldDB" id="A0AAD4WJG9"/>
<evidence type="ECO:0000313" key="3">
    <source>
        <dbReference type="Proteomes" id="UP001054821"/>
    </source>
</evidence>
<organism evidence="2 3">
    <name type="scientific">Prunus dulcis</name>
    <name type="common">Almond</name>
    <name type="synonym">Amygdalus dulcis</name>
    <dbReference type="NCBI Taxonomy" id="3755"/>
    <lineage>
        <taxon>Eukaryota</taxon>
        <taxon>Viridiplantae</taxon>
        <taxon>Streptophyta</taxon>
        <taxon>Embryophyta</taxon>
        <taxon>Tracheophyta</taxon>
        <taxon>Spermatophyta</taxon>
        <taxon>Magnoliopsida</taxon>
        <taxon>eudicotyledons</taxon>
        <taxon>Gunneridae</taxon>
        <taxon>Pentapetalae</taxon>
        <taxon>rosids</taxon>
        <taxon>fabids</taxon>
        <taxon>Rosales</taxon>
        <taxon>Rosaceae</taxon>
        <taxon>Amygdaloideae</taxon>
        <taxon>Amygdaleae</taxon>
        <taxon>Prunus</taxon>
    </lineage>
</organism>
<comment type="caution">
    <text evidence="2">The sequence shown here is derived from an EMBL/GenBank/DDBJ whole genome shotgun (WGS) entry which is preliminary data.</text>
</comment>
<keyword evidence="3" id="KW-1185">Reference proteome</keyword>
<gene>
    <name evidence="2" type="ORF">L3X38_011665</name>
</gene>
<evidence type="ECO:0000256" key="1">
    <source>
        <dbReference type="SAM" id="MobiDB-lite"/>
    </source>
</evidence>
<proteinExistence type="predicted"/>
<name>A0AAD4WJG9_PRUDU</name>
<dbReference type="EMBL" id="JAJFAZ020000002">
    <property type="protein sequence ID" value="KAI5343789.1"/>
    <property type="molecule type" value="Genomic_DNA"/>
</dbReference>
<feature type="region of interest" description="Disordered" evidence="1">
    <location>
        <begin position="1"/>
        <end position="38"/>
    </location>
</feature>
<protein>
    <submittedName>
        <fullName evidence="2">Uncharacterized protein</fullName>
    </submittedName>
</protein>
<sequence>MEAEEENNSNLIPNSHACINPLTSTSDSHPNKKVKKDPLEHAAGEVSKLLQKFLASQMKLQLKGEEVLGVVSKIPNLSRLQVFKAVRIILNGNPEEFSLLKSLPDVEKTKWILLLISQSEGNFLDKN</sequence>
<evidence type="ECO:0000313" key="2">
    <source>
        <dbReference type="EMBL" id="KAI5343789.1"/>
    </source>
</evidence>